<reference evidence="1" key="1">
    <citation type="submission" date="2022-05" db="EMBL/GenBank/DDBJ databases">
        <title>Sphingomonas sp. strain MG17 Genome sequencing and assembly.</title>
        <authorList>
            <person name="Kim I."/>
        </authorList>
    </citation>
    <scope>NUCLEOTIDE SEQUENCE</scope>
    <source>
        <strain evidence="1">MG17</strain>
    </source>
</reference>
<sequence>MTARRRHLCDTPGCGMDRKRWQRLCQRCFAALPPYIRVPLILAHKERRTKDWRVWKRKAGEALAANIAQRGPSIDSRTAYENTARLLGER</sequence>
<dbReference type="Proteomes" id="UP001139451">
    <property type="component" value="Unassembled WGS sequence"/>
</dbReference>
<protein>
    <submittedName>
        <fullName evidence="1">Uncharacterized protein</fullName>
    </submittedName>
</protein>
<organism evidence="1 2">
    <name type="scientific">Sphingomonas tagetis</name>
    <dbReference type="NCBI Taxonomy" id="2949092"/>
    <lineage>
        <taxon>Bacteria</taxon>
        <taxon>Pseudomonadati</taxon>
        <taxon>Pseudomonadota</taxon>
        <taxon>Alphaproteobacteria</taxon>
        <taxon>Sphingomonadales</taxon>
        <taxon>Sphingomonadaceae</taxon>
        <taxon>Sphingomonas</taxon>
    </lineage>
</organism>
<accession>A0A9X2HIS5</accession>
<evidence type="ECO:0000313" key="2">
    <source>
        <dbReference type="Proteomes" id="UP001139451"/>
    </source>
</evidence>
<proteinExistence type="predicted"/>
<dbReference type="RefSeq" id="WP_254292534.1">
    <property type="nucleotide sequence ID" value="NZ_JAMLDX010000005.1"/>
</dbReference>
<keyword evidence="2" id="KW-1185">Reference proteome</keyword>
<evidence type="ECO:0000313" key="1">
    <source>
        <dbReference type="EMBL" id="MCP3730402.1"/>
    </source>
</evidence>
<gene>
    <name evidence="1" type="ORF">M9978_08170</name>
</gene>
<dbReference type="EMBL" id="JAMLDX010000005">
    <property type="protein sequence ID" value="MCP3730402.1"/>
    <property type="molecule type" value="Genomic_DNA"/>
</dbReference>
<dbReference type="AlphaFoldDB" id="A0A9X2HIS5"/>
<comment type="caution">
    <text evidence="1">The sequence shown here is derived from an EMBL/GenBank/DDBJ whole genome shotgun (WGS) entry which is preliminary data.</text>
</comment>
<name>A0A9X2HIS5_9SPHN</name>